<feature type="domain" description="DUF659" evidence="1">
    <location>
        <begin position="2"/>
        <end position="67"/>
    </location>
</feature>
<organism evidence="2 3">
    <name type="scientific">Diversispora epigaea</name>
    <dbReference type="NCBI Taxonomy" id="1348612"/>
    <lineage>
        <taxon>Eukaryota</taxon>
        <taxon>Fungi</taxon>
        <taxon>Fungi incertae sedis</taxon>
        <taxon>Mucoromycota</taxon>
        <taxon>Glomeromycotina</taxon>
        <taxon>Glomeromycetes</taxon>
        <taxon>Diversisporales</taxon>
        <taxon>Diversisporaceae</taxon>
        <taxon>Diversispora</taxon>
    </lineage>
</organism>
<dbReference type="InterPro" id="IPR012337">
    <property type="entry name" value="RNaseH-like_sf"/>
</dbReference>
<sequence length="241" mass="28350">MQNVGIEKFKTIVTDNGANLRVARRIIHEKYPYILDLRYMTHAINLITSDFAKIDLIKNIISNCDSIIGFFNNSHIAHGYYKEQLHAMKIKGGEIQSYCKTRWDNHLEVITNRNVLSLLQDEEFYSRCYQIASILKSVKKLTNILESRTANLVNCFIGLIRLEFINNIYILAYWLHPLYRGFGLKQTALNKIYETASIIWHNLGYGKTSCLKLLTEMRSWKRKSPPYNINYDRFKEIPMKW</sequence>
<dbReference type="OrthoDB" id="2430123at2759"/>
<dbReference type="STRING" id="1348612.A0A397GF14"/>
<keyword evidence="3" id="KW-1185">Reference proteome</keyword>
<dbReference type="SUPFAM" id="SSF53098">
    <property type="entry name" value="Ribonuclease H-like"/>
    <property type="match status" value="1"/>
</dbReference>
<proteinExistence type="predicted"/>
<evidence type="ECO:0000313" key="3">
    <source>
        <dbReference type="Proteomes" id="UP000266861"/>
    </source>
</evidence>
<dbReference type="Proteomes" id="UP000266861">
    <property type="component" value="Unassembled WGS sequence"/>
</dbReference>
<dbReference type="InterPro" id="IPR007021">
    <property type="entry name" value="DUF659"/>
</dbReference>
<evidence type="ECO:0000313" key="2">
    <source>
        <dbReference type="EMBL" id="RHZ49565.1"/>
    </source>
</evidence>
<dbReference type="AlphaFoldDB" id="A0A397GF14"/>
<evidence type="ECO:0000259" key="1">
    <source>
        <dbReference type="Pfam" id="PF04937"/>
    </source>
</evidence>
<gene>
    <name evidence="2" type="ORF">Glove_519g97</name>
</gene>
<dbReference type="EMBL" id="PQFF01000448">
    <property type="protein sequence ID" value="RHZ49565.1"/>
    <property type="molecule type" value="Genomic_DNA"/>
</dbReference>
<dbReference type="Pfam" id="PF04937">
    <property type="entry name" value="DUF659"/>
    <property type="match status" value="1"/>
</dbReference>
<protein>
    <recommendedName>
        <fullName evidence="1">DUF659 domain-containing protein</fullName>
    </recommendedName>
</protein>
<accession>A0A397GF14</accession>
<reference evidence="2 3" key="1">
    <citation type="submission" date="2018-08" db="EMBL/GenBank/DDBJ databases">
        <title>Genome and evolution of the arbuscular mycorrhizal fungus Diversispora epigaea (formerly Glomus versiforme) and its bacterial endosymbionts.</title>
        <authorList>
            <person name="Sun X."/>
            <person name="Fei Z."/>
            <person name="Harrison M."/>
        </authorList>
    </citation>
    <scope>NUCLEOTIDE SEQUENCE [LARGE SCALE GENOMIC DNA]</scope>
    <source>
        <strain evidence="2 3">IT104</strain>
    </source>
</reference>
<name>A0A397GF14_9GLOM</name>
<comment type="caution">
    <text evidence="2">The sequence shown here is derived from an EMBL/GenBank/DDBJ whole genome shotgun (WGS) entry which is preliminary data.</text>
</comment>